<sequence>MKNGEQGEKNGEQRMNEDGCTGLKKRLSAVEICACELLCLHHAFLFLILFAVIHGYHNRRDLRYSTKSKYLLSHLLPH</sequence>
<dbReference type="Proteomes" id="UP000245870">
    <property type="component" value="Unassembled WGS sequence"/>
</dbReference>
<dbReference type="AlphaFoldDB" id="A0A2U0UIS5"/>
<evidence type="ECO:0000313" key="3">
    <source>
        <dbReference type="Proteomes" id="UP000245870"/>
    </source>
</evidence>
<proteinExistence type="predicted"/>
<keyword evidence="1" id="KW-0812">Transmembrane</keyword>
<organism evidence="2 3">
    <name type="scientific">Hallella colorans</name>
    <dbReference type="NCBI Taxonomy" id="1703337"/>
    <lineage>
        <taxon>Bacteria</taxon>
        <taxon>Pseudomonadati</taxon>
        <taxon>Bacteroidota</taxon>
        <taxon>Bacteroidia</taxon>
        <taxon>Bacteroidales</taxon>
        <taxon>Prevotellaceae</taxon>
        <taxon>Hallella</taxon>
    </lineage>
</organism>
<evidence type="ECO:0000313" key="2">
    <source>
        <dbReference type="EMBL" id="PVX57526.1"/>
    </source>
</evidence>
<feature type="transmembrane region" description="Helical" evidence="1">
    <location>
        <begin position="29"/>
        <end position="53"/>
    </location>
</feature>
<evidence type="ECO:0000256" key="1">
    <source>
        <dbReference type="SAM" id="Phobius"/>
    </source>
</evidence>
<accession>A0A2U0UIS5</accession>
<comment type="caution">
    <text evidence="2">The sequence shown here is derived from an EMBL/GenBank/DDBJ whole genome shotgun (WGS) entry which is preliminary data.</text>
</comment>
<dbReference type="EMBL" id="QENY01000004">
    <property type="protein sequence ID" value="PVX57526.1"/>
    <property type="molecule type" value="Genomic_DNA"/>
</dbReference>
<keyword evidence="1" id="KW-0472">Membrane</keyword>
<gene>
    <name evidence="2" type="ORF">C7379_104143</name>
</gene>
<name>A0A2U0UIS5_9BACT</name>
<keyword evidence="1" id="KW-1133">Transmembrane helix</keyword>
<reference evidence="2 3" key="1">
    <citation type="submission" date="2018-05" db="EMBL/GenBank/DDBJ databases">
        <title>Genomic Encyclopedia of Type Strains, Phase IV (KMG-IV): sequencing the most valuable type-strain genomes for metagenomic binning, comparative biology and taxonomic classification.</title>
        <authorList>
            <person name="Goeker M."/>
        </authorList>
    </citation>
    <scope>NUCLEOTIDE SEQUENCE [LARGE SCALE GENOMIC DNA]</scope>
    <source>
        <strain evidence="2 3">DSM 100333</strain>
    </source>
</reference>
<protein>
    <submittedName>
        <fullName evidence="2">Uncharacterized protein</fullName>
    </submittedName>
</protein>
<keyword evidence="3" id="KW-1185">Reference proteome</keyword>